<dbReference type="EMBL" id="CACSLK010027752">
    <property type="protein sequence ID" value="CAA0828038.1"/>
    <property type="molecule type" value="Genomic_DNA"/>
</dbReference>
<feature type="domain" description="F-box protein At3g26010-like beta-propeller" evidence="1">
    <location>
        <begin position="156"/>
        <end position="411"/>
    </location>
</feature>
<dbReference type="SUPFAM" id="SSF81383">
    <property type="entry name" value="F-box domain"/>
    <property type="match status" value="1"/>
</dbReference>
<evidence type="ECO:0000313" key="2">
    <source>
        <dbReference type="EMBL" id="CAA0828038.1"/>
    </source>
</evidence>
<dbReference type="InterPro" id="IPR036047">
    <property type="entry name" value="F-box-like_dom_sf"/>
</dbReference>
<dbReference type="InterPro" id="IPR056592">
    <property type="entry name" value="Beta-prop_At3g26010-like"/>
</dbReference>
<gene>
    <name evidence="2" type="ORF">SHERM_23733</name>
</gene>
<dbReference type="PANTHER" id="PTHR35546">
    <property type="entry name" value="F-BOX PROTEIN INTERACTION DOMAIN PROTEIN-RELATED"/>
    <property type="match status" value="1"/>
</dbReference>
<comment type="caution">
    <text evidence="2">The sequence shown here is derived from an EMBL/GenBank/DDBJ whole genome shotgun (WGS) entry which is preliminary data.</text>
</comment>
<dbReference type="PANTHER" id="PTHR35546:SF130">
    <property type="entry name" value="EXPRESSED PROTEIN"/>
    <property type="match status" value="1"/>
</dbReference>
<accession>A0A9N7RFQ9</accession>
<evidence type="ECO:0000313" key="3">
    <source>
        <dbReference type="Proteomes" id="UP001153555"/>
    </source>
</evidence>
<dbReference type="AlphaFoldDB" id="A0A9N7RFQ9"/>
<sequence length="451" mass="52663">MAEMMEINGKLRCCTVSRRRRILESFDSFQDGLWPEWLVMEVVCRLPTKMVIRCKGVSKQWLSLISDPSFARFYNITSRGWQASAFSGSVWRRPPWVFIFNKMSAEGCGMTLFSEAKLMDIMYPFPNSPSPNYCVLPIPKSQQQQPQQDNNRRIWATIHAIHDGLVLYKWKCIDELYICNPMTNQWFPLPRPPKYITRANVSYGFITRVEAGILTSYRVVLVRYHPQKQFFIELVVFCPESGKWVEYTIHSSRAVRVSFLKKCVLLNGKLHWNDCELGLIAYDPYTSPDEMRLIDFPKDRYRCYEPAANYSSCCVHQGLLKYFEIINACGGPRSFSQLKIWVLEDYDMGGWCLQHMVKYEEIRIGSLLYGPTLASDLDLVCFHPYDADIVYLRWCKDLVSYDMRTRELTPLGFPHEPEKNFRFMCKARPLCFPLVLPPWPVCIPTSLIPKL</sequence>
<name>A0A9N7RFQ9_STRHE</name>
<reference evidence="2" key="1">
    <citation type="submission" date="2019-12" db="EMBL/GenBank/DDBJ databases">
        <authorList>
            <person name="Scholes J."/>
        </authorList>
    </citation>
    <scope>NUCLEOTIDE SEQUENCE</scope>
</reference>
<proteinExistence type="predicted"/>
<dbReference type="OrthoDB" id="913805at2759"/>
<protein>
    <recommendedName>
        <fullName evidence="1">F-box protein At3g26010-like beta-propeller domain-containing protein</fullName>
    </recommendedName>
</protein>
<organism evidence="2 3">
    <name type="scientific">Striga hermonthica</name>
    <name type="common">Purple witchweed</name>
    <name type="synonym">Buchnera hermonthica</name>
    <dbReference type="NCBI Taxonomy" id="68872"/>
    <lineage>
        <taxon>Eukaryota</taxon>
        <taxon>Viridiplantae</taxon>
        <taxon>Streptophyta</taxon>
        <taxon>Embryophyta</taxon>
        <taxon>Tracheophyta</taxon>
        <taxon>Spermatophyta</taxon>
        <taxon>Magnoliopsida</taxon>
        <taxon>eudicotyledons</taxon>
        <taxon>Gunneridae</taxon>
        <taxon>Pentapetalae</taxon>
        <taxon>asterids</taxon>
        <taxon>lamiids</taxon>
        <taxon>Lamiales</taxon>
        <taxon>Orobanchaceae</taxon>
        <taxon>Buchnereae</taxon>
        <taxon>Striga</taxon>
    </lineage>
</organism>
<dbReference type="Pfam" id="PF24750">
    <property type="entry name" value="b-prop_At3g26010-like"/>
    <property type="match status" value="1"/>
</dbReference>
<dbReference type="InterPro" id="IPR055290">
    <property type="entry name" value="At3g26010-like"/>
</dbReference>
<evidence type="ECO:0000259" key="1">
    <source>
        <dbReference type="Pfam" id="PF24750"/>
    </source>
</evidence>
<keyword evidence="3" id="KW-1185">Reference proteome</keyword>
<dbReference type="Proteomes" id="UP001153555">
    <property type="component" value="Unassembled WGS sequence"/>
</dbReference>